<keyword evidence="1" id="KW-0812">Transmembrane</keyword>
<feature type="transmembrane region" description="Helical" evidence="1">
    <location>
        <begin position="69"/>
        <end position="93"/>
    </location>
</feature>
<dbReference type="AlphaFoldDB" id="A0A919V204"/>
<keyword evidence="1" id="KW-0472">Membrane</keyword>
<keyword evidence="3" id="KW-1185">Reference proteome</keyword>
<proteinExistence type="predicted"/>
<feature type="transmembrane region" description="Helical" evidence="1">
    <location>
        <begin position="44"/>
        <end position="63"/>
    </location>
</feature>
<evidence type="ECO:0000313" key="2">
    <source>
        <dbReference type="EMBL" id="GII80264.1"/>
    </source>
</evidence>
<feature type="transmembrane region" description="Helical" evidence="1">
    <location>
        <begin position="142"/>
        <end position="160"/>
    </location>
</feature>
<reference evidence="2" key="1">
    <citation type="submission" date="2021-01" db="EMBL/GenBank/DDBJ databases">
        <title>Whole genome shotgun sequence of Sphaerisporangium rufum NBRC 109079.</title>
        <authorList>
            <person name="Komaki H."/>
            <person name="Tamura T."/>
        </authorList>
    </citation>
    <scope>NUCLEOTIDE SEQUENCE</scope>
    <source>
        <strain evidence="2">NBRC 109079</strain>
    </source>
</reference>
<accession>A0A919V204</accession>
<organism evidence="2 3">
    <name type="scientific">Sphaerisporangium rufum</name>
    <dbReference type="NCBI Taxonomy" id="1381558"/>
    <lineage>
        <taxon>Bacteria</taxon>
        <taxon>Bacillati</taxon>
        <taxon>Actinomycetota</taxon>
        <taxon>Actinomycetes</taxon>
        <taxon>Streptosporangiales</taxon>
        <taxon>Streptosporangiaceae</taxon>
        <taxon>Sphaerisporangium</taxon>
    </lineage>
</organism>
<keyword evidence="1" id="KW-1133">Transmembrane helix</keyword>
<evidence type="ECO:0000313" key="3">
    <source>
        <dbReference type="Proteomes" id="UP000655287"/>
    </source>
</evidence>
<protein>
    <submittedName>
        <fullName evidence="2">Uncharacterized protein</fullName>
    </submittedName>
</protein>
<gene>
    <name evidence="2" type="ORF">Sru01_52460</name>
</gene>
<name>A0A919V204_9ACTN</name>
<dbReference type="RefSeq" id="WP_203990724.1">
    <property type="nucleotide sequence ID" value="NZ_BOOU01000070.1"/>
</dbReference>
<dbReference type="Proteomes" id="UP000655287">
    <property type="component" value="Unassembled WGS sequence"/>
</dbReference>
<dbReference type="EMBL" id="BOOU01000070">
    <property type="protein sequence ID" value="GII80264.1"/>
    <property type="molecule type" value="Genomic_DNA"/>
</dbReference>
<feature type="transmembrane region" description="Helical" evidence="1">
    <location>
        <begin position="105"/>
        <end position="130"/>
    </location>
</feature>
<sequence>MAHDPRDTGPAPLDAPAIGPEDAARVLREIRAGQARVVRHVGPWFPAWYVTGVGLFVTGVQYLTEPGTAMAPAVIGIIMLTLLLAGLVLLLVLVLRRRHRPHRSLVSPGLVAAFVGWVLLAAGGCLVLALRLADAGVPYARAWAGLAMTVFLAATGPWVGRSITRRMAARIEAGR</sequence>
<comment type="caution">
    <text evidence="2">The sequence shown here is derived from an EMBL/GenBank/DDBJ whole genome shotgun (WGS) entry which is preliminary data.</text>
</comment>
<evidence type="ECO:0000256" key="1">
    <source>
        <dbReference type="SAM" id="Phobius"/>
    </source>
</evidence>